<sequence>MTAREDVDRVRARVEALPDPELPMITLGELGVIRSADTAGDGCVEVGFTPTFLGCPAIPAITEAIEEVLRDCGHSDGRVRHELTPAWTPDLITPTGREKLAAHGIAPPVDRNSTETRSRISVEIGSPTSAETRPGTSAGVRDRTSVETRSRTSVETGDRTSVEIGDRTSVETGAFGGPTSVGLGLGTPCPHCGSQDTRPHSSFGPTRCQSMLRCAECREIFPCITAT</sequence>
<dbReference type="InterPro" id="IPR052339">
    <property type="entry name" value="Fe-S_Maturation_MIP18"/>
</dbReference>
<reference evidence="4 5" key="1">
    <citation type="submission" date="2021-04" db="EMBL/GenBank/DDBJ databases">
        <title>Whole-genome sequencing of Saccharopolyspora endophytica KCTC 19397.</title>
        <authorList>
            <person name="Ay H."/>
            <person name="Saygin H."/>
            <person name="Sahin N."/>
        </authorList>
    </citation>
    <scope>NUCLEOTIDE SEQUENCE [LARGE SCALE GENOMIC DNA]</scope>
    <source>
        <strain evidence="4 5">KCTC 19397</strain>
    </source>
</reference>
<dbReference type="Pfam" id="PF01883">
    <property type="entry name" value="FeS_assembly_P"/>
    <property type="match status" value="1"/>
</dbReference>
<dbReference type="RefSeq" id="WP_210968480.1">
    <property type="nucleotide sequence ID" value="NZ_JAGPXE010000001.1"/>
</dbReference>
<evidence type="ECO:0000313" key="4">
    <source>
        <dbReference type="EMBL" id="MBQ0923000.1"/>
    </source>
</evidence>
<proteinExistence type="predicted"/>
<feature type="domain" description="MIP18 family-like" evidence="2">
    <location>
        <begin position="8"/>
        <end position="71"/>
    </location>
</feature>
<dbReference type="EMBL" id="JAGPXE010000001">
    <property type="protein sequence ID" value="MBQ0923000.1"/>
    <property type="molecule type" value="Genomic_DNA"/>
</dbReference>
<dbReference type="InterPro" id="IPR034904">
    <property type="entry name" value="FSCA_dom_sf"/>
</dbReference>
<protein>
    <submittedName>
        <fullName evidence="4">DUF59 domain-containing protein</fullName>
    </submittedName>
</protein>
<dbReference type="Pfam" id="PF23451">
    <property type="entry name" value="Zn_ribbon_PaaD"/>
    <property type="match status" value="1"/>
</dbReference>
<evidence type="ECO:0000256" key="1">
    <source>
        <dbReference type="SAM" id="MobiDB-lite"/>
    </source>
</evidence>
<comment type="caution">
    <text evidence="4">The sequence shown here is derived from an EMBL/GenBank/DDBJ whole genome shotgun (WGS) entry which is preliminary data.</text>
</comment>
<feature type="compositionally biased region" description="Basic and acidic residues" evidence="1">
    <location>
        <begin position="140"/>
        <end position="160"/>
    </location>
</feature>
<evidence type="ECO:0000259" key="3">
    <source>
        <dbReference type="Pfam" id="PF23451"/>
    </source>
</evidence>
<gene>
    <name evidence="4" type="ORF">KBO27_03525</name>
</gene>
<dbReference type="InterPro" id="IPR056572">
    <property type="entry name" value="Zn_ribbon_PaaD"/>
</dbReference>
<evidence type="ECO:0000259" key="2">
    <source>
        <dbReference type="Pfam" id="PF01883"/>
    </source>
</evidence>
<keyword evidence="5" id="KW-1185">Reference proteome</keyword>
<name>A0ABS5D9N8_9PSEU</name>
<dbReference type="SUPFAM" id="SSF117916">
    <property type="entry name" value="Fe-S cluster assembly (FSCA) domain-like"/>
    <property type="match status" value="1"/>
</dbReference>
<feature type="region of interest" description="Disordered" evidence="1">
    <location>
        <begin position="103"/>
        <end position="160"/>
    </location>
</feature>
<accession>A0ABS5D9N8</accession>
<dbReference type="PANTHER" id="PTHR42831">
    <property type="entry name" value="FE-S PROTEIN MATURATION AUXILIARY FACTOR YITW"/>
    <property type="match status" value="1"/>
</dbReference>
<feature type="compositionally biased region" description="Polar residues" evidence="1">
    <location>
        <begin position="126"/>
        <end position="135"/>
    </location>
</feature>
<organism evidence="4 5">
    <name type="scientific">Saccharopolyspora endophytica</name>
    <dbReference type="NCBI Taxonomy" id="543886"/>
    <lineage>
        <taxon>Bacteria</taxon>
        <taxon>Bacillati</taxon>
        <taxon>Actinomycetota</taxon>
        <taxon>Actinomycetes</taxon>
        <taxon>Pseudonocardiales</taxon>
        <taxon>Pseudonocardiaceae</taxon>
        <taxon>Saccharopolyspora</taxon>
    </lineage>
</organism>
<dbReference type="InterPro" id="IPR002744">
    <property type="entry name" value="MIP18-like"/>
</dbReference>
<feature type="domain" description="PaaD zinc beta ribbon" evidence="3">
    <location>
        <begin position="186"/>
        <end position="221"/>
    </location>
</feature>
<evidence type="ECO:0000313" key="5">
    <source>
        <dbReference type="Proteomes" id="UP000674084"/>
    </source>
</evidence>
<dbReference type="Proteomes" id="UP000674084">
    <property type="component" value="Unassembled WGS sequence"/>
</dbReference>
<dbReference type="PANTHER" id="PTHR42831:SF3">
    <property type="entry name" value="1,2-PHENYLACETYL-COA EPOXIDASE, SUBUNIT D-RELATED"/>
    <property type="match status" value="1"/>
</dbReference>
<dbReference type="Gene3D" id="3.30.300.130">
    <property type="entry name" value="Fe-S cluster assembly (FSCA)"/>
    <property type="match status" value="1"/>
</dbReference>